<evidence type="ECO:0000313" key="8">
    <source>
        <dbReference type="EMBL" id="KAF5899524.1"/>
    </source>
</evidence>
<dbReference type="Proteomes" id="UP000727407">
    <property type="component" value="Unassembled WGS sequence"/>
</dbReference>
<evidence type="ECO:0000313" key="9">
    <source>
        <dbReference type="Proteomes" id="UP000727407"/>
    </source>
</evidence>
<comment type="caution">
    <text evidence="8">The sequence shown here is derived from an EMBL/GenBank/DDBJ whole genome shotgun (WGS) entry which is preliminary data.</text>
</comment>
<comment type="similarity">
    <text evidence="2">Belongs to the peptidase M2 family.</text>
</comment>
<dbReference type="OrthoDB" id="8961026at2759"/>
<gene>
    <name evidence="8" type="primary">ace</name>
    <name evidence="8" type="ORF">DAT39_010739</name>
</gene>
<dbReference type="EMBL" id="QNUK01000164">
    <property type="protein sequence ID" value="KAF5899524.1"/>
    <property type="molecule type" value="Genomic_DNA"/>
</dbReference>
<feature type="glycosylation site" description="N-linked (GlcNAc...) asparagine" evidence="6">
    <location>
        <position position="61"/>
    </location>
</feature>
<evidence type="ECO:0000256" key="4">
    <source>
        <dbReference type="ARBA" id="ARBA00023157"/>
    </source>
</evidence>
<feature type="non-terminal residue" evidence="8">
    <location>
        <position position="70"/>
    </location>
</feature>
<sequence>MHWAVLLLSVVGARVALRPDWEPGTYPSTEAGAVQFVNAYNSTAEEVFSYSTEASWAYKTNLTGENSQQE</sequence>
<dbReference type="GO" id="GO:0008241">
    <property type="term" value="F:peptidyl-dipeptidase activity"/>
    <property type="evidence" value="ECO:0007669"/>
    <property type="project" value="InterPro"/>
</dbReference>
<dbReference type="AlphaFoldDB" id="A0A8J4TWW6"/>
<evidence type="ECO:0000256" key="3">
    <source>
        <dbReference type="ARBA" id="ARBA00022729"/>
    </source>
</evidence>
<accession>A0A8J4TWW6</accession>
<dbReference type="Pfam" id="PF01401">
    <property type="entry name" value="Peptidase_M2"/>
    <property type="match status" value="1"/>
</dbReference>
<dbReference type="InterPro" id="IPR001548">
    <property type="entry name" value="Peptidase_M2"/>
</dbReference>
<feature type="signal peptide" evidence="7">
    <location>
        <begin position="1"/>
        <end position="16"/>
    </location>
</feature>
<evidence type="ECO:0000256" key="2">
    <source>
        <dbReference type="ARBA" id="ARBA00008139"/>
    </source>
</evidence>
<keyword evidence="5 6" id="KW-0325">Glycoprotein</keyword>
<reference evidence="8" key="1">
    <citation type="submission" date="2020-07" db="EMBL/GenBank/DDBJ databases">
        <title>Clarias magur genome sequencing, assembly and annotation.</title>
        <authorList>
            <person name="Kushwaha B."/>
            <person name="Kumar R."/>
            <person name="Das P."/>
            <person name="Joshi C.G."/>
            <person name="Kumar D."/>
            <person name="Nagpure N.S."/>
            <person name="Pandey M."/>
            <person name="Agarwal S."/>
            <person name="Srivastava S."/>
            <person name="Singh M."/>
            <person name="Sahoo L."/>
            <person name="Jayasankar P."/>
            <person name="Meher P.K."/>
            <person name="Koringa P.G."/>
            <person name="Iquebal M.A."/>
            <person name="Das S.P."/>
            <person name="Bit A."/>
            <person name="Patnaik S."/>
            <person name="Patel N."/>
            <person name="Shah T.M."/>
            <person name="Hinsu A."/>
            <person name="Jena J.K."/>
        </authorList>
    </citation>
    <scope>NUCLEOTIDE SEQUENCE</scope>
    <source>
        <strain evidence="8">CIFAMagur01</strain>
        <tissue evidence="8">Testis</tissue>
    </source>
</reference>
<evidence type="ECO:0000256" key="5">
    <source>
        <dbReference type="ARBA" id="ARBA00023180"/>
    </source>
</evidence>
<name>A0A8J4TWW6_CLAMG</name>
<comment type="cofactor">
    <cofactor evidence="1">
        <name>chloride</name>
        <dbReference type="ChEBI" id="CHEBI:17996"/>
    </cofactor>
</comment>
<keyword evidence="3 7" id="KW-0732">Signal</keyword>
<keyword evidence="4" id="KW-1015">Disulfide bond</keyword>
<dbReference type="GO" id="GO:0006508">
    <property type="term" value="P:proteolysis"/>
    <property type="evidence" value="ECO:0007669"/>
    <property type="project" value="InterPro"/>
</dbReference>
<dbReference type="GO" id="GO:0016020">
    <property type="term" value="C:membrane"/>
    <property type="evidence" value="ECO:0007669"/>
    <property type="project" value="InterPro"/>
</dbReference>
<evidence type="ECO:0000256" key="7">
    <source>
        <dbReference type="SAM" id="SignalP"/>
    </source>
</evidence>
<dbReference type="GO" id="GO:0008237">
    <property type="term" value="F:metallopeptidase activity"/>
    <property type="evidence" value="ECO:0007669"/>
    <property type="project" value="InterPro"/>
</dbReference>
<organism evidence="8 9">
    <name type="scientific">Clarias magur</name>
    <name type="common">Asian catfish</name>
    <name type="synonym">Macropteronotus magur</name>
    <dbReference type="NCBI Taxonomy" id="1594786"/>
    <lineage>
        <taxon>Eukaryota</taxon>
        <taxon>Metazoa</taxon>
        <taxon>Chordata</taxon>
        <taxon>Craniata</taxon>
        <taxon>Vertebrata</taxon>
        <taxon>Euteleostomi</taxon>
        <taxon>Actinopterygii</taxon>
        <taxon>Neopterygii</taxon>
        <taxon>Teleostei</taxon>
        <taxon>Ostariophysi</taxon>
        <taxon>Siluriformes</taxon>
        <taxon>Clariidae</taxon>
        <taxon>Clarias</taxon>
    </lineage>
</organism>
<evidence type="ECO:0000256" key="6">
    <source>
        <dbReference type="PIRSR" id="PIRSR601548-10"/>
    </source>
</evidence>
<keyword evidence="9" id="KW-1185">Reference proteome</keyword>
<protein>
    <submittedName>
        <fullName evidence="8">Angiotensin-converting enzyme</fullName>
    </submittedName>
</protein>
<proteinExistence type="inferred from homology"/>
<feature type="chain" id="PRO_5035322177" evidence="7">
    <location>
        <begin position="17"/>
        <end position="70"/>
    </location>
</feature>
<evidence type="ECO:0000256" key="1">
    <source>
        <dbReference type="ARBA" id="ARBA00001923"/>
    </source>
</evidence>